<feature type="domain" description="GGDEF" evidence="3">
    <location>
        <begin position="349"/>
        <end position="482"/>
    </location>
</feature>
<dbReference type="InterPro" id="IPR007892">
    <property type="entry name" value="CHASE4"/>
</dbReference>
<evidence type="ECO:0000313" key="4">
    <source>
        <dbReference type="EMBL" id="AUG54411.1"/>
    </source>
</evidence>
<dbReference type="Gene3D" id="3.20.20.450">
    <property type="entry name" value="EAL domain"/>
    <property type="match status" value="1"/>
</dbReference>
<accession>A0ABM6QD57</accession>
<evidence type="ECO:0000259" key="2">
    <source>
        <dbReference type="PROSITE" id="PS50883"/>
    </source>
</evidence>
<sequence>MFQPEFRILPRQPRKPVISSRTFLLTRTLPAVLLVLIIGIAGFFLVYWATSEADRVATARQLYLLDQSQSETRRLIPYEQESTTVWDESVVAARAWDTAWLNNNLGSWMHDYYGFADLYVLDPRDIPVLVFREQSGLEAHIDPAFEAILYPMVDRLRQRMRDGEEPADPKSNTLGEIALDMVDGHPSIISVKPIVSDTGKIRQKAGSEFLHVAVQRLDAPEYLSDLERKYLFEHLRFSSVNDAVGAENTYPMITSDGRTIGYFVWQPYRPGSTVMAYISPMLVVLSVGLVMIVFGFMTLMHRRLSSQYATEAKMRHMVMHDSLTGLPNRVHFNQRVDEELEQLDPAGKSGIALLFLDLNGFKQVNDSFGHTLGDKLIYEFGRRLTSLSRERDAVARVGGDEFTLMLTGIRQREDVERFCRRLIELARMPFNIEGQQLFVGLSVGYAFAPEHGCDRNELLRKADVALYHAKMNGRNDFAGFDVEMDVLLRNRRRVETDLREALVSLDQFRVHYQPVYNAVDGVLTGFEALMRWQHPARGWVSPEFFIPVAEESGLIRDIGQYVLQTACEAALKWPEQSIAVNVSIIELQDVDYVKKLAAVLSATGLAPERLELEVTETAVVTAGTCEENLKAIRKMGVKVALDDFGTGFSSLGRLTQIDVDRIKIDKTFIHGFDQSDSDKAMVRAIVELARATRLATTAEGVENVAQVEFLQAIGCDALQGFYFSPAVPADKVPELLAAKPALPSPAARESVNRILGR</sequence>
<dbReference type="PANTHER" id="PTHR44757">
    <property type="entry name" value="DIGUANYLATE CYCLASE DGCP"/>
    <property type="match status" value="1"/>
</dbReference>
<keyword evidence="1" id="KW-0472">Membrane</keyword>
<dbReference type="EMBL" id="CP024199">
    <property type="protein sequence ID" value="AUG54411.1"/>
    <property type="molecule type" value="Genomic_DNA"/>
</dbReference>
<dbReference type="InterPro" id="IPR043128">
    <property type="entry name" value="Rev_trsase/Diguanyl_cyclase"/>
</dbReference>
<evidence type="ECO:0000259" key="3">
    <source>
        <dbReference type="PROSITE" id="PS50887"/>
    </source>
</evidence>
<evidence type="ECO:0000313" key="5">
    <source>
        <dbReference type="Proteomes" id="UP000233458"/>
    </source>
</evidence>
<dbReference type="Proteomes" id="UP000233458">
    <property type="component" value="Chromosome"/>
</dbReference>
<dbReference type="SUPFAM" id="SSF141868">
    <property type="entry name" value="EAL domain-like"/>
    <property type="match status" value="1"/>
</dbReference>
<feature type="domain" description="EAL" evidence="2">
    <location>
        <begin position="491"/>
        <end position="740"/>
    </location>
</feature>
<dbReference type="InterPro" id="IPR052155">
    <property type="entry name" value="Biofilm_reg_signaling"/>
</dbReference>
<dbReference type="InterPro" id="IPR000160">
    <property type="entry name" value="GGDEF_dom"/>
</dbReference>
<keyword evidence="1" id="KW-1133">Transmembrane helix</keyword>
<dbReference type="SUPFAM" id="SSF55073">
    <property type="entry name" value="Nucleotide cyclase"/>
    <property type="match status" value="1"/>
</dbReference>
<dbReference type="PANTHER" id="PTHR44757:SF2">
    <property type="entry name" value="BIOFILM ARCHITECTURE MAINTENANCE PROTEIN MBAA"/>
    <property type="match status" value="1"/>
</dbReference>
<keyword evidence="1" id="KW-0812">Transmembrane</keyword>
<dbReference type="InterPro" id="IPR001633">
    <property type="entry name" value="EAL_dom"/>
</dbReference>
<dbReference type="Gene3D" id="3.30.70.270">
    <property type="match status" value="1"/>
</dbReference>
<organism evidence="4 5">
    <name type="scientific">Thalassospira marina</name>
    <dbReference type="NCBI Taxonomy" id="2048283"/>
    <lineage>
        <taxon>Bacteria</taxon>
        <taxon>Pseudomonadati</taxon>
        <taxon>Pseudomonadota</taxon>
        <taxon>Alphaproteobacteria</taxon>
        <taxon>Rhodospirillales</taxon>
        <taxon>Thalassospiraceae</taxon>
        <taxon>Thalassospira</taxon>
    </lineage>
</organism>
<dbReference type="Pfam" id="PF05228">
    <property type="entry name" value="CHASE4"/>
    <property type="match status" value="1"/>
</dbReference>
<dbReference type="CDD" id="cd01949">
    <property type="entry name" value="GGDEF"/>
    <property type="match status" value="1"/>
</dbReference>
<dbReference type="NCBIfam" id="TIGR00254">
    <property type="entry name" value="GGDEF"/>
    <property type="match status" value="1"/>
</dbReference>
<evidence type="ECO:0000256" key="1">
    <source>
        <dbReference type="SAM" id="Phobius"/>
    </source>
</evidence>
<dbReference type="Pfam" id="PF00990">
    <property type="entry name" value="GGDEF"/>
    <property type="match status" value="1"/>
</dbReference>
<dbReference type="InterPro" id="IPR029787">
    <property type="entry name" value="Nucleotide_cyclase"/>
</dbReference>
<feature type="transmembrane region" description="Helical" evidence="1">
    <location>
        <begin position="24"/>
        <end position="48"/>
    </location>
</feature>
<reference evidence="4 5" key="1">
    <citation type="submission" date="2017-10" db="EMBL/GenBank/DDBJ databases">
        <title>Biodiversity and function of Thalassospira species in the particle-attached aromatic-hydrocarbon-degrading consortia from the surface seawater of the China South Sea.</title>
        <authorList>
            <person name="Dong C."/>
            <person name="Liu R."/>
            <person name="Shao Z."/>
        </authorList>
    </citation>
    <scope>NUCLEOTIDE SEQUENCE [LARGE SCALE GENOMIC DNA]</scope>
    <source>
        <strain evidence="4 5">CSC3H3</strain>
    </source>
</reference>
<dbReference type="SMART" id="SM00267">
    <property type="entry name" value="GGDEF"/>
    <property type="match status" value="1"/>
</dbReference>
<dbReference type="CDD" id="cd01948">
    <property type="entry name" value="EAL"/>
    <property type="match status" value="1"/>
</dbReference>
<dbReference type="SMART" id="SM00052">
    <property type="entry name" value="EAL"/>
    <property type="match status" value="1"/>
</dbReference>
<name>A0ABM6QD57_9PROT</name>
<dbReference type="Pfam" id="PF00563">
    <property type="entry name" value="EAL"/>
    <property type="match status" value="1"/>
</dbReference>
<feature type="transmembrane region" description="Helical" evidence="1">
    <location>
        <begin position="274"/>
        <end position="297"/>
    </location>
</feature>
<keyword evidence="5" id="KW-1185">Reference proteome</keyword>
<gene>
    <name evidence="4" type="ORF">CSC3H3_18075</name>
</gene>
<dbReference type="InterPro" id="IPR035919">
    <property type="entry name" value="EAL_sf"/>
</dbReference>
<proteinExistence type="predicted"/>
<protein>
    <submittedName>
        <fullName evidence="4">Bifunctional diguanylate cyclase/phosphodiesterase</fullName>
    </submittedName>
</protein>
<dbReference type="PROSITE" id="PS50887">
    <property type="entry name" value="GGDEF"/>
    <property type="match status" value="1"/>
</dbReference>
<dbReference type="PROSITE" id="PS50883">
    <property type="entry name" value="EAL"/>
    <property type="match status" value="1"/>
</dbReference>